<feature type="compositionally biased region" description="Acidic residues" evidence="2">
    <location>
        <begin position="184"/>
        <end position="207"/>
    </location>
</feature>
<feature type="coiled-coil region" evidence="1">
    <location>
        <begin position="268"/>
        <end position="333"/>
    </location>
</feature>
<keyword evidence="4" id="KW-1185">Reference proteome</keyword>
<name>A0AAD5LGS2_PYTIN</name>
<accession>A0AAD5LGS2</accession>
<protein>
    <submittedName>
        <fullName evidence="3">Uncharacterized protein</fullName>
    </submittedName>
</protein>
<keyword evidence="1" id="KW-0175">Coiled coil</keyword>
<evidence type="ECO:0000313" key="3">
    <source>
        <dbReference type="EMBL" id="KAJ0400534.1"/>
    </source>
</evidence>
<evidence type="ECO:0000256" key="1">
    <source>
        <dbReference type="SAM" id="Coils"/>
    </source>
</evidence>
<evidence type="ECO:0000256" key="2">
    <source>
        <dbReference type="SAM" id="MobiDB-lite"/>
    </source>
</evidence>
<gene>
    <name evidence="3" type="ORF">P43SY_008397</name>
</gene>
<organism evidence="3 4">
    <name type="scientific">Pythium insidiosum</name>
    <name type="common">Pythiosis disease agent</name>
    <dbReference type="NCBI Taxonomy" id="114742"/>
    <lineage>
        <taxon>Eukaryota</taxon>
        <taxon>Sar</taxon>
        <taxon>Stramenopiles</taxon>
        <taxon>Oomycota</taxon>
        <taxon>Peronosporomycetes</taxon>
        <taxon>Pythiales</taxon>
        <taxon>Pythiaceae</taxon>
        <taxon>Pythium</taxon>
    </lineage>
</organism>
<evidence type="ECO:0000313" key="4">
    <source>
        <dbReference type="Proteomes" id="UP001209570"/>
    </source>
</evidence>
<dbReference type="EMBL" id="JAKCXM010000152">
    <property type="protein sequence ID" value="KAJ0400534.1"/>
    <property type="molecule type" value="Genomic_DNA"/>
</dbReference>
<dbReference type="AlphaFoldDB" id="A0AAD5LGS2"/>
<feature type="region of interest" description="Disordered" evidence="2">
    <location>
        <begin position="176"/>
        <end position="207"/>
    </location>
</feature>
<feature type="compositionally biased region" description="Polar residues" evidence="2">
    <location>
        <begin position="35"/>
        <end position="45"/>
    </location>
</feature>
<proteinExistence type="predicted"/>
<comment type="caution">
    <text evidence="3">The sequence shown here is derived from an EMBL/GenBank/DDBJ whole genome shotgun (WGS) entry which is preliminary data.</text>
</comment>
<sequence length="403" mass="44201">MTTDRKRRKVEDSALSRLAASVKDVKQLSDALSTLVQRQSSQTGSRPLRVVSHPASDGHAPPSQKNRSTSLVSLVPASALASSSGSGSDRKSESDWQQRLARLVEGDADASAQYTRLARRYESLAATVRHLEARVKQHSDAGVRDRVEAQLEKEEQAWEADMQTRERQVAALETELRTIRQDGDADELEEDEEEEDEEEADEGELPEAAEQQALLETLALRKEEQRDIEAAIGSLRRAAAVATKRHRPPVSDGHGPTSGAWAELASEKAALEAAILSMEREQERAEAERGDVARLKQSLKEHAVEKRQVQAVLEAHRARLTRLKDKMRRMVAHTSTTEAVLLQLLFENAGEMAVAELKAEAAQRLQGSENSGAVVRALYSLVAHGVVQIDRSVGSGLVTSLLV</sequence>
<feature type="compositionally biased region" description="Low complexity" evidence="2">
    <location>
        <begin position="68"/>
        <end position="87"/>
    </location>
</feature>
<dbReference type="Proteomes" id="UP001209570">
    <property type="component" value="Unassembled WGS sequence"/>
</dbReference>
<feature type="region of interest" description="Disordered" evidence="2">
    <location>
        <begin position="35"/>
        <end position="97"/>
    </location>
</feature>
<reference evidence="3" key="1">
    <citation type="submission" date="2021-12" db="EMBL/GenBank/DDBJ databases">
        <title>Prjna785345.</title>
        <authorList>
            <person name="Rujirawat T."/>
            <person name="Krajaejun T."/>
        </authorList>
    </citation>
    <scope>NUCLEOTIDE SEQUENCE</scope>
    <source>
        <strain evidence="3">Pi057C3</strain>
    </source>
</reference>